<dbReference type="InterPro" id="IPR027417">
    <property type="entry name" value="P-loop_NTPase"/>
</dbReference>
<reference evidence="4" key="2">
    <citation type="submission" date="2014-05" db="EMBL/GenBank/DDBJ databases">
        <authorList>
            <person name="Aslett M.A."/>
            <person name="De Silva N."/>
        </authorList>
    </citation>
    <scope>NUCLEOTIDE SEQUENCE</scope>
    <source>
        <strain evidence="4">17X</strain>
    </source>
</reference>
<name>A0A078KLD9_PLAYE</name>
<feature type="domain" description="Tr-type G" evidence="2">
    <location>
        <begin position="11"/>
        <end position="267"/>
    </location>
</feature>
<reference evidence="4" key="4">
    <citation type="submission" date="2019-05" db="EMBL/GenBank/DDBJ databases">
        <authorList>
            <consortium name="Pathogen Informatics"/>
        </authorList>
    </citation>
    <scope>NUCLEOTIDE SEQUENCE</scope>
    <source>
        <strain evidence="4">17X</strain>
    </source>
</reference>
<dbReference type="GO" id="GO:0003746">
    <property type="term" value="F:translation elongation factor activity"/>
    <property type="evidence" value="ECO:0007669"/>
    <property type="project" value="UniProtKB-KW"/>
</dbReference>
<dbReference type="Proteomes" id="UP000072904">
    <property type="component" value="Chromosome 13"/>
</dbReference>
<reference evidence="5 6" key="1">
    <citation type="journal article" date="2014" name="BMC Biol.">
        <title>A comprehensive evaluation of rodent malaria parasite genomes and gene expression.</title>
        <authorList>
            <person name="Otto T.D."/>
            <person name="Bohme U."/>
            <person name="Jackson A.P."/>
            <person name="Hunt M."/>
            <person name="Franke-Fayard B."/>
            <person name="Hoeijmakers W.A."/>
            <person name="Religa A.A."/>
            <person name="Robertson L."/>
            <person name="Sanders M."/>
            <person name="Ogun S.A."/>
            <person name="Cunningham D."/>
            <person name="Erhart A."/>
            <person name="Billker O."/>
            <person name="Khan S.M."/>
            <person name="Stunnenberg H.G."/>
            <person name="Langhorne J."/>
            <person name="Holder A.A."/>
            <person name="Waters A.P."/>
            <person name="Newbold C.I."/>
            <person name="Pain A."/>
            <person name="Berriman M."/>
            <person name="Janse C.J."/>
        </authorList>
    </citation>
    <scope>NUCLEOTIDE SEQUENCE [LARGE SCALE GENOMIC DNA]</scope>
    <source>
        <strain evidence="4 5">17X</strain>
        <strain evidence="3 6">YM</strain>
    </source>
</reference>
<dbReference type="SUPFAM" id="SSF54211">
    <property type="entry name" value="Ribosomal protein S5 domain 2-like"/>
    <property type="match status" value="1"/>
</dbReference>
<dbReference type="InterPro" id="IPR014721">
    <property type="entry name" value="Ribsml_uS5_D2-typ_fold_subgr"/>
</dbReference>
<dbReference type="InterPro" id="IPR035647">
    <property type="entry name" value="EFG_III/V"/>
</dbReference>
<protein>
    <submittedName>
        <fullName evidence="4">Elongation factor Tu, putative</fullName>
    </submittedName>
</protein>
<dbReference type="GeneID" id="3829758"/>
<feature type="region of interest" description="Disordered" evidence="1">
    <location>
        <begin position="95"/>
        <end position="134"/>
    </location>
</feature>
<dbReference type="Gene3D" id="3.40.50.300">
    <property type="entry name" value="P-loop containing nucleotide triphosphate hydrolases"/>
    <property type="match status" value="1"/>
</dbReference>
<dbReference type="GO" id="GO:0005829">
    <property type="term" value="C:cytosol"/>
    <property type="evidence" value="ECO:0007669"/>
    <property type="project" value="TreeGrafter"/>
</dbReference>
<dbReference type="VEuPathDB" id="PlasmoDB:PY17X_1366800"/>
<evidence type="ECO:0000256" key="1">
    <source>
        <dbReference type="SAM" id="MobiDB-lite"/>
    </source>
</evidence>
<dbReference type="CDD" id="cd01885">
    <property type="entry name" value="EF2"/>
    <property type="match status" value="1"/>
</dbReference>
<dbReference type="KEGG" id="pyo:PY17X_1366800"/>
<accession>A0A078KLD9</accession>
<dbReference type="SUPFAM" id="SSF50447">
    <property type="entry name" value="Translation proteins"/>
    <property type="match status" value="1"/>
</dbReference>
<dbReference type="PROSITE" id="PS51722">
    <property type="entry name" value="G_TR_2"/>
    <property type="match status" value="1"/>
</dbReference>
<dbReference type="InterPro" id="IPR009000">
    <property type="entry name" value="Transl_B-barrel_sf"/>
</dbReference>
<dbReference type="InterPro" id="IPR000795">
    <property type="entry name" value="T_Tr_GTP-bd_dom"/>
</dbReference>
<dbReference type="CDD" id="cd04096">
    <property type="entry name" value="eEF2_snRNP_like_C"/>
    <property type="match status" value="1"/>
</dbReference>
<dbReference type="GO" id="GO:0003924">
    <property type="term" value="F:GTPase activity"/>
    <property type="evidence" value="ECO:0007669"/>
    <property type="project" value="InterPro"/>
</dbReference>
<feature type="region of interest" description="Disordered" evidence="1">
    <location>
        <begin position="1139"/>
        <end position="1161"/>
    </location>
</feature>
<dbReference type="Gene3D" id="3.30.70.870">
    <property type="entry name" value="Elongation Factor G (Translational Gtpase), domain 3"/>
    <property type="match status" value="1"/>
</dbReference>
<keyword evidence="4" id="KW-0648">Protein biosynthesis</keyword>
<dbReference type="VEuPathDB" id="PlasmoDB:PYYM_1363200"/>
<dbReference type="Pfam" id="PF00679">
    <property type="entry name" value="EFG_C"/>
    <property type="match status" value="1"/>
</dbReference>
<feature type="compositionally biased region" description="Polar residues" evidence="1">
    <location>
        <begin position="119"/>
        <end position="128"/>
    </location>
</feature>
<gene>
    <name evidence="4" type="ORF">PY17X_1366800</name>
    <name evidence="3" type="ORF">PYYM_1363200</name>
</gene>
<dbReference type="InterPro" id="IPR000640">
    <property type="entry name" value="EFG_V-like"/>
</dbReference>
<dbReference type="Gene3D" id="3.30.230.10">
    <property type="match status" value="1"/>
</dbReference>
<dbReference type="VEuPathDB" id="PlasmoDB:Py17XNL_001303499"/>
<dbReference type="GO" id="GO:0005525">
    <property type="term" value="F:GTP binding"/>
    <property type="evidence" value="ECO:0007669"/>
    <property type="project" value="InterPro"/>
</dbReference>
<dbReference type="InterPro" id="IPR020568">
    <property type="entry name" value="Ribosomal_Su5_D2-typ_SF"/>
</dbReference>
<dbReference type="SUPFAM" id="SSF54980">
    <property type="entry name" value="EF-G C-terminal domain-like"/>
    <property type="match status" value="2"/>
</dbReference>
<evidence type="ECO:0000313" key="5">
    <source>
        <dbReference type="Proteomes" id="UP000072874"/>
    </source>
</evidence>
<evidence type="ECO:0000313" key="6">
    <source>
        <dbReference type="Proteomes" id="UP000072904"/>
    </source>
</evidence>
<dbReference type="GO" id="GO:1990904">
    <property type="term" value="C:ribonucleoprotein complex"/>
    <property type="evidence" value="ECO:0007669"/>
    <property type="project" value="TreeGrafter"/>
</dbReference>
<dbReference type="EMBL" id="LM993667">
    <property type="protein sequence ID" value="VTZ81036.1"/>
    <property type="molecule type" value="Genomic_DNA"/>
</dbReference>
<dbReference type="OMA" id="IYICMGG"/>
<reference evidence="3" key="3">
    <citation type="submission" date="2014-05" db="EMBL/GenBank/DDBJ databases">
        <authorList>
            <person name="Aslett A.Martin."/>
            <person name="De Silva Nishadi"/>
        </authorList>
    </citation>
    <scope>NUCLEOTIDE SEQUENCE</scope>
    <source>
        <strain evidence="3">YM</strain>
    </source>
</reference>
<keyword evidence="4" id="KW-0251">Elongation factor</keyword>
<dbReference type="NCBIfam" id="TIGR00231">
    <property type="entry name" value="small_GTP"/>
    <property type="match status" value="1"/>
</dbReference>
<dbReference type="Proteomes" id="UP000072874">
    <property type="component" value="Chromosome 13"/>
</dbReference>
<evidence type="ECO:0000313" key="3">
    <source>
        <dbReference type="EMBL" id="CDU20278.1"/>
    </source>
</evidence>
<dbReference type="PANTHER" id="PTHR42908:SF3">
    <property type="entry name" value="ELONGATION FACTOR-LIKE GTPASE 1"/>
    <property type="match status" value="1"/>
</dbReference>
<evidence type="ECO:0000313" key="4">
    <source>
        <dbReference type="EMBL" id="VTZ81036.1"/>
    </source>
</evidence>
<dbReference type="EMBL" id="LK934641">
    <property type="protein sequence ID" value="CDU20278.1"/>
    <property type="molecule type" value="Genomic_DNA"/>
</dbReference>
<dbReference type="GO" id="GO:0043022">
    <property type="term" value="F:ribosome binding"/>
    <property type="evidence" value="ECO:0007669"/>
    <property type="project" value="TreeGrafter"/>
</dbReference>
<dbReference type="PANTHER" id="PTHR42908">
    <property type="entry name" value="TRANSLATION ELONGATION FACTOR-RELATED"/>
    <property type="match status" value="1"/>
</dbReference>
<dbReference type="Gene3D" id="2.40.30.10">
    <property type="entry name" value="Translation factors"/>
    <property type="match status" value="1"/>
</dbReference>
<dbReference type="Gene3D" id="3.30.70.240">
    <property type="match status" value="1"/>
</dbReference>
<dbReference type="SUPFAM" id="SSF52540">
    <property type="entry name" value="P-loop containing nucleoside triphosphate hydrolases"/>
    <property type="match status" value="1"/>
</dbReference>
<organism evidence="4 5">
    <name type="scientific">Plasmodium yoelii</name>
    <dbReference type="NCBI Taxonomy" id="5861"/>
    <lineage>
        <taxon>Eukaryota</taxon>
        <taxon>Sar</taxon>
        <taxon>Alveolata</taxon>
        <taxon>Apicomplexa</taxon>
        <taxon>Aconoidasida</taxon>
        <taxon>Haemosporida</taxon>
        <taxon>Plasmodiidae</taxon>
        <taxon>Plasmodium</taxon>
        <taxon>Plasmodium (Vinckeia)</taxon>
    </lineage>
</organism>
<dbReference type="InterPro" id="IPR005225">
    <property type="entry name" value="Small_GTP-bd"/>
</dbReference>
<dbReference type="GO" id="GO:0042256">
    <property type="term" value="P:cytosolic ribosome assembly"/>
    <property type="evidence" value="ECO:0007669"/>
    <property type="project" value="TreeGrafter"/>
</dbReference>
<dbReference type="VEuPathDB" id="PlasmoDB:PY02627"/>
<dbReference type="Pfam" id="PF00009">
    <property type="entry name" value="GTP_EFTU"/>
    <property type="match status" value="1"/>
</dbReference>
<proteinExistence type="predicted"/>
<sequence>MDLVKYLDKNEQIRNICILAHVDHGKTTLVDNLISSNKIISEKNIGKVKYMDNREDEQKRQITMKSSSILLECTYNKNYVTEMFSNITISAEKNINENDETNMPTEKYANPQNEKTKNGDNPTSISQKENNEEKDKITNNSMDENMYLINIIDTPGHVDFSSEVSTCVRICDGALILIDCIEGLCSQTKIVLRQTWKEMVKCILVINKIDKLITNKNMDSMDAYEHINNIIENVNAYIYQLYMEQNMDNEDTNNTIELEKYTFSTLKGNVLLCSSIHCWCVDINIFTYLFCKKMNIDINNCNKIKKYMWNRYYFNIKEKKILKIPNDTNILPSSGGTNTVKKKKKNLFSLVVLDFLWRIYDITITNRDDEKIKKLCTELNISDQFLQNSKFKQNNNENNVFILTTIMSNFLSLSRSIFNACIEIFPSSKNISESRLFKIYPSLYNNPIYKNMLNCALDPSFTIIYISKNICANLQNNTIVGFKDFYGQNTFLSICKIYSGTLYENMILYVCGKNIQTRIKKIYICMGGDLLPIKQAYAGNIVAIYLSIENEHPYNFNNAPTDYNINNSTYENSDQKYGIKNEIIDKSECTTSYEYNKIKDGVKNSDIIYSQENENITDPNGQWDLQYLSNTVINLIKNKKNNKEHNIFLMNNNDGIFLNKNITLSNKKNVDSFILSYSDTCSTILHTIIEPKNIQDMNKFLRGLILLYTCDTSIDIDFNQRGEYILKFCGEIHMQKCLSDFVNIYSNIEIKTSDTNISIREGISDYNIKVKKKKNIVHDNMKQLHSYYEAVQKTIPSKQNEDNNITTENGKEKIKNLLNTDNTNINKGYGSPQNIHSNNNDDALISSTPFKHIHIEKDNTFLNTLFNYSNNIISTKLNNNSFYIFLSVLNMPENMIHFFDKHYSSIQTILENRGISSTFLNYSKNTFSGKNEDFMYKQCLMNLEKCINDIFFSDNFNCETFTGENEPPLDETKKAETEVHQNSYFENSEHKENNNGFVQNTKKTEPITKDNYQTNFLKKNKIYQLQLWDICVQNGSITLLCIKKYLNKKKDNNEYIYDNIITNEEYKNAINQRSLIDTYISENNSDINIYLNNLCLGFKLASKYGPIAQEPIRGVIFIIEGLIIDEKCTDTPFEYSNLKRETVEEEGDANGSTGSDKDEENKINTGNIIGLMKEACLTSMQQSKLRIFEPMLRLNLTCESNVLGKVYNVLLKRRCSILSEEIKDGYFLYFIDAYLPLFNSFKLAEELRSKCSGNVIYDIQFSHWNKLDEDIFLLNDSSAIIYDEDFDTKVTYNTSTEIVNYIKRAKGLETNEKIIQKPEKQCTLKK</sequence>
<dbReference type="RefSeq" id="XP_022813759.1">
    <property type="nucleotide sequence ID" value="XM_022957324.1"/>
</dbReference>
<dbReference type="SMART" id="SM00838">
    <property type="entry name" value="EFG_C"/>
    <property type="match status" value="1"/>
</dbReference>
<dbReference type="OrthoDB" id="364892at2759"/>
<evidence type="ECO:0000259" key="2">
    <source>
        <dbReference type="PROSITE" id="PS51722"/>
    </source>
</evidence>